<keyword evidence="5 6" id="KW-0269">Exonuclease</keyword>
<dbReference type="InterPro" id="IPR003761">
    <property type="entry name" value="Exonuc_VII_S"/>
</dbReference>
<dbReference type="Pfam" id="PF02609">
    <property type="entry name" value="Exonuc_VII_S"/>
    <property type="match status" value="1"/>
</dbReference>
<organism evidence="8">
    <name type="scientific">Tunturiibacter empetritectus</name>
    <dbReference type="NCBI Taxonomy" id="3069691"/>
    <lineage>
        <taxon>Bacteria</taxon>
        <taxon>Pseudomonadati</taxon>
        <taxon>Acidobacteriota</taxon>
        <taxon>Terriglobia</taxon>
        <taxon>Terriglobales</taxon>
        <taxon>Acidobacteriaceae</taxon>
        <taxon>Tunturiibacter</taxon>
    </lineage>
</organism>
<comment type="subunit">
    <text evidence="6">Heterooligomer composed of large and small subunits.</text>
</comment>
<dbReference type="KEGG" id="temp:RBB75_02800"/>
<dbReference type="Gene3D" id="1.10.287.1040">
    <property type="entry name" value="Exonuclease VII, small subunit"/>
    <property type="match status" value="1"/>
</dbReference>
<dbReference type="GO" id="GO:0005829">
    <property type="term" value="C:cytosol"/>
    <property type="evidence" value="ECO:0007669"/>
    <property type="project" value="TreeGrafter"/>
</dbReference>
<dbReference type="GO" id="GO:0008855">
    <property type="term" value="F:exodeoxyribonuclease VII activity"/>
    <property type="evidence" value="ECO:0007669"/>
    <property type="project" value="UniProtKB-UniRule"/>
</dbReference>
<evidence type="ECO:0000256" key="1">
    <source>
        <dbReference type="ARBA" id="ARBA00009998"/>
    </source>
</evidence>
<evidence type="ECO:0000256" key="6">
    <source>
        <dbReference type="HAMAP-Rule" id="MF_00337"/>
    </source>
</evidence>
<evidence type="ECO:0000256" key="5">
    <source>
        <dbReference type="ARBA" id="ARBA00022839"/>
    </source>
</evidence>
<dbReference type="SUPFAM" id="SSF116842">
    <property type="entry name" value="XseB-like"/>
    <property type="match status" value="1"/>
</dbReference>
<protein>
    <recommendedName>
        <fullName evidence="6">Exodeoxyribonuclease 7 small subunit</fullName>
        <ecNumber evidence="6">3.1.11.6</ecNumber>
    </recommendedName>
    <alternativeName>
        <fullName evidence="6">Exodeoxyribonuclease VII small subunit</fullName>
        <shortName evidence="6">Exonuclease VII small subunit</shortName>
    </alternativeName>
</protein>
<dbReference type="InterPro" id="IPR037004">
    <property type="entry name" value="Exonuc_VII_ssu_sf"/>
</dbReference>
<gene>
    <name evidence="6 8" type="primary">xseB</name>
    <name evidence="8" type="ORF">RBB75_02800</name>
</gene>
<dbReference type="HAMAP" id="MF_00337">
    <property type="entry name" value="Exonuc_7_S"/>
    <property type="match status" value="1"/>
</dbReference>
<evidence type="ECO:0000256" key="2">
    <source>
        <dbReference type="ARBA" id="ARBA00022490"/>
    </source>
</evidence>
<comment type="subcellular location">
    <subcellularLocation>
        <location evidence="6">Cytoplasm</location>
    </subcellularLocation>
</comment>
<dbReference type="RefSeq" id="WP_353069439.1">
    <property type="nucleotide sequence ID" value="NZ_CP132932.1"/>
</dbReference>
<dbReference type="GO" id="GO:0006308">
    <property type="term" value="P:DNA catabolic process"/>
    <property type="evidence" value="ECO:0007669"/>
    <property type="project" value="UniProtKB-UniRule"/>
</dbReference>
<evidence type="ECO:0000313" key="8">
    <source>
        <dbReference type="EMBL" id="XCB27257.1"/>
    </source>
</evidence>
<dbReference type="GO" id="GO:0009318">
    <property type="term" value="C:exodeoxyribonuclease VII complex"/>
    <property type="evidence" value="ECO:0007669"/>
    <property type="project" value="UniProtKB-UniRule"/>
</dbReference>
<dbReference type="PANTHER" id="PTHR34137">
    <property type="entry name" value="EXODEOXYRIBONUCLEASE 7 SMALL SUBUNIT"/>
    <property type="match status" value="1"/>
</dbReference>
<sequence length="78" mass="8716">MANFEEQLTALESVVEKLERGDLSLDDSVHLFEEGLKLSNACKKELEAAEGRIQVLVEQGRNAMRVIDLDEEKDAKAV</sequence>
<accession>A0AAU7ZEW3</accession>
<comment type="catalytic activity">
    <reaction evidence="6">
        <text>Exonucleolytic cleavage in either 5'- to 3'- or 3'- to 5'-direction to yield nucleoside 5'-phosphates.</text>
        <dbReference type="EC" id="3.1.11.6"/>
    </reaction>
</comment>
<dbReference type="EMBL" id="CP132932">
    <property type="protein sequence ID" value="XCB27257.1"/>
    <property type="molecule type" value="Genomic_DNA"/>
</dbReference>
<dbReference type="EC" id="3.1.11.6" evidence="6"/>
<reference evidence="8" key="2">
    <citation type="journal article" date="2024" name="Environ. Microbiol.">
        <title>Genome analysis and description of Tunturibacter gen. nov. expands the diversity of Terriglobia in tundra soils.</title>
        <authorList>
            <person name="Messyasz A."/>
            <person name="Mannisto M.K."/>
            <person name="Kerkhof L.J."/>
            <person name="Haggblom M.M."/>
        </authorList>
    </citation>
    <scope>NUCLEOTIDE SEQUENCE</scope>
    <source>
        <strain evidence="8">M8UP23</strain>
    </source>
</reference>
<dbReference type="AlphaFoldDB" id="A0AAU7ZEW3"/>
<keyword evidence="2 6" id="KW-0963">Cytoplasm</keyword>
<keyword evidence="4 6" id="KW-0378">Hydrolase</keyword>
<comment type="similarity">
    <text evidence="1 6">Belongs to the XseB family.</text>
</comment>
<proteinExistence type="inferred from homology"/>
<evidence type="ECO:0000256" key="3">
    <source>
        <dbReference type="ARBA" id="ARBA00022722"/>
    </source>
</evidence>
<comment type="function">
    <text evidence="6">Bidirectionally degrades single-stranded DNA into large acid-insoluble oligonucleotides, which are then degraded further into small acid-soluble oligonucleotides.</text>
</comment>
<dbReference type="PANTHER" id="PTHR34137:SF1">
    <property type="entry name" value="EXODEOXYRIBONUCLEASE 7 SMALL SUBUNIT"/>
    <property type="match status" value="1"/>
</dbReference>
<dbReference type="NCBIfam" id="NF002140">
    <property type="entry name" value="PRK00977.1-4"/>
    <property type="match status" value="1"/>
</dbReference>
<keyword evidence="7" id="KW-0175">Coiled coil</keyword>
<name>A0AAU7ZEW3_9BACT</name>
<keyword evidence="3 6" id="KW-0540">Nuclease</keyword>
<evidence type="ECO:0000256" key="7">
    <source>
        <dbReference type="SAM" id="Coils"/>
    </source>
</evidence>
<dbReference type="NCBIfam" id="TIGR01280">
    <property type="entry name" value="xseB"/>
    <property type="match status" value="1"/>
</dbReference>
<reference evidence="8" key="1">
    <citation type="submission" date="2023-08" db="EMBL/GenBank/DDBJ databases">
        <authorList>
            <person name="Messyasz A."/>
            <person name="Mannisto M.K."/>
            <person name="Kerkhof L.J."/>
            <person name="Haggblom M."/>
        </authorList>
    </citation>
    <scope>NUCLEOTIDE SEQUENCE</scope>
    <source>
        <strain evidence="8">M8UP23</strain>
    </source>
</reference>
<evidence type="ECO:0000256" key="4">
    <source>
        <dbReference type="ARBA" id="ARBA00022801"/>
    </source>
</evidence>
<feature type="coiled-coil region" evidence="7">
    <location>
        <begin position="1"/>
        <end position="59"/>
    </location>
</feature>